<evidence type="ECO:0000313" key="3">
    <source>
        <dbReference type="Proteomes" id="UP000037755"/>
    </source>
</evidence>
<reference evidence="2 3" key="1">
    <citation type="submission" date="2015-08" db="EMBL/GenBank/DDBJ databases">
        <title>Whole genome sequence of Flavobacterium akiainvivens IK-1T, from decaying Wikstroemia oahuensis, an endemic Hawaiian shrub.</title>
        <authorList>
            <person name="Wan X."/>
            <person name="Hou S."/>
            <person name="Saito J."/>
            <person name="Donachie S."/>
        </authorList>
    </citation>
    <scope>NUCLEOTIDE SEQUENCE [LARGE SCALE GENOMIC DNA]</scope>
    <source>
        <strain evidence="2 3">IK-1</strain>
    </source>
</reference>
<protein>
    <submittedName>
        <fullName evidence="2">Uncharacterized protein</fullName>
    </submittedName>
</protein>
<name>A0A0M9VJ36_9FLAO</name>
<dbReference type="STRING" id="1202724.AM493_15530"/>
<dbReference type="AlphaFoldDB" id="A0A0M9VJ36"/>
<sequence length="81" mass="9308">MKNLLRFLGIIVAIIALMYQAMRFVFDFFTLRAHDTRNYTWPMAVSIAVMVATLAFGVYCFYGLVAKKPTTNKIDHEGIDR</sequence>
<gene>
    <name evidence="2" type="ORF">AM493_15530</name>
</gene>
<proteinExistence type="predicted"/>
<keyword evidence="1" id="KW-1133">Transmembrane helix</keyword>
<dbReference type="EMBL" id="LIYD01000005">
    <property type="protein sequence ID" value="KOS07292.1"/>
    <property type="molecule type" value="Genomic_DNA"/>
</dbReference>
<keyword evidence="1" id="KW-0472">Membrane</keyword>
<dbReference type="Proteomes" id="UP000037755">
    <property type="component" value="Unassembled WGS sequence"/>
</dbReference>
<dbReference type="PATRIC" id="fig|1202724.3.peg.3226"/>
<dbReference type="RefSeq" id="WP_054408944.1">
    <property type="nucleotide sequence ID" value="NZ_FOYA01000005.1"/>
</dbReference>
<evidence type="ECO:0000256" key="1">
    <source>
        <dbReference type="SAM" id="Phobius"/>
    </source>
</evidence>
<keyword evidence="3" id="KW-1185">Reference proteome</keyword>
<feature type="transmembrane region" description="Helical" evidence="1">
    <location>
        <begin position="39"/>
        <end position="65"/>
    </location>
</feature>
<comment type="caution">
    <text evidence="2">The sequence shown here is derived from an EMBL/GenBank/DDBJ whole genome shotgun (WGS) entry which is preliminary data.</text>
</comment>
<keyword evidence="1" id="KW-0812">Transmembrane</keyword>
<evidence type="ECO:0000313" key="2">
    <source>
        <dbReference type="EMBL" id="KOS07292.1"/>
    </source>
</evidence>
<accession>A0A0M9VJ36</accession>
<organism evidence="2 3">
    <name type="scientific">Flavobacterium akiainvivens</name>
    <dbReference type="NCBI Taxonomy" id="1202724"/>
    <lineage>
        <taxon>Bacteria</taxon>
        <taxon>Pseudomonadati</taxon>
        <taxon>Bacteroidota</taxon>
        <taxon>Flavobacteriia</taxon>
        <taxon>Flavobacteriales</taxon>
        <taxon>Flavobacteriaceae</taxon>
        <taxon>Flavobacterium</taxon>
    </lineage>
</organism>